<keyword evidence="1" id="KW-1133">Transmembrane helix</keyword>
<feature type="transmembrane region" description="Helical" evidence="1">
    <location>
        <begin position="322"/>
        <end position="340"/>
    </location>
</feature>
<comment type="caution">
    <text evidence="2">The sequence shown here is derived from an EMBL/GenBank/DDBJ whole genome shotgun (WGS) entry which is preliminary data.</text>
</comment>
<feature type="transmembrane region" description="Helical" evidence="1">
    <location>
        <begin position="28"/>
        <end position="49"/>
    </location>
</feature>
<keyword evidence="3" id="KW-1185">Reference proteome</keyword>
<reference evidence="2 3" key="1">
    <citation type="submission" date="2018-12" db="EMBL/GenBank/DDBJ databases">
        <title>Vibrio sp. isolated from China Sea.</title>
        <authorList>
            <person name="Li Y."/>
        </authorList>
    </citation>
    <scope>NUCLEOTIDE SEQUENCE [LARGE SCALE GENOMIC DNA]</scope>
    <source>
        <strain evidence="2 3">BEI207</strain>
    </source>
</reference>
<feature type="transmembrane region" description="Helical" evidence="1">
    <location>
        <begin position="260"/>
        <end position="279"/>
    </location>
</feature>
<dbReference type="EMBL" id="RXZH01000007">
    <property type="protein sequence ID" value="RTZ14659.1"/>
    <property type="molecule type" value="Genomic_DNA"/>
</dbReference>
<keyword evidence="1" id="KW-0812">Transmembrane</keyword>
<feature type="transmembrane region" description="Helical" evidence="1">
    <location>
        <begin position="352"/>
        <end position="371"/>
    </location>
</feature>
<dbReference type="AlphaFoldDB" id="A0A3S0Q0J3"/>
<feature type="transmembrane region" description="Helical" evidence="1">
    <location>
        <begin position="177"/>
        <end position="195"/>
    </location>
</feature>
<evidence type="ECO:0000313" key="2">
    <source>
        <dbReference type="EMBL" id="RTZ14659.1"/>
    </source>
</evidence>
<name>A0A3S0Q0J3_9VIBR</name>
<gene>
    <name evidence="2" type="ORF">EJ063_15210</name>
</gene>
<feature type="transmembrane region" description="Helical" evidence="1">
    <location>
        <begin position="291"/>
        <end position="315"/>
    </location>
</feature>
<evidence type="ECO:0000256" key="1">
    <source>
        <dbReference type="SAM" id="Phobius"/>
    </source>
</evidence>
<feature type="transmembrane region" description="Helical" evidence="1">
    <location>
        <begin position="61"/>
        <end position="78"/>
    </location>
</feature>
<protein>
    <recommendedName>
        <fullName evidence="4">Polysaccharide biosynthesis protein</fullName>
    </recommendedName>
</protein>
<accession>A0A3S0Q0J3</accession>
<dbReference type="Proteomes" id="UP000268973">
    <property type="component" value="Unassembled WGS sequence"/>
</dbReference>
<dbReference type="RefSeq" id="WP_126575204.1">
    <property type="nucleotide sequence ID" value="NZ_RXZH01000007.1"/>
</dbReference>
<feature type="transmembrane region" description="Helical" evidence="1">
    <location>
        <begin position="137"/>
        <end position="156"/>
    </location>
</feature>
<proteinExistence type="predicted"/>
<keyword evidence="1" id="KW-0472">Membrane</keyword>
<organism evidence="2 3">
    <name type="scientific">Vibrio aquaticus</name>
    <dbReference type="NCBI Taxonomy" id="2496559"/>
    <lineage>
        <taxon>Bacteria</taxon>
        <taxon>Pseudomonadati</taxon>
        <taxon>Pseudomonadota</taxon>
        <taxon>Gammaproteobacteria</taxon>
        <taxon>Vibrionales</taxon>
        <taxon>Vibrionaceae</taxon>
        <taxon>Vibrio</taxon>
    </lineage>
</organism>
<sequence>MLFAVVGIEALALPHILSEEGYVEFEFIKSTTFLFQFLLLGSCSGYLTISTSRGNDNQKSMNFFMLSSLYIIFIATLLSLFYGYYWSLVSLIAMIALVIETQFKSEEKYFFAMAFKPMVSLISIFAVISLSEWEEDDIFMLAILISIVIYIFVFFIKGKLFSELGKLQLDFKAFIEFFVRGLPINSSALLLYAIFYLDRTFIIENYEASAASYSLAFSISQMVFIAINMFSYVNVVDFGKCIRLHPERLPQLLMDKLRSCLLFYGLISCISLIVIGVFIEDFYGFNDLFEFSLVIIVIGGLVNVLISVGSLHTYLKTQRYNVTALALVMLCSYLLNQLLFLNDDFSSLHILLKSYILLLLYSVFSVSIVIYKSVRCDL</sequence>
<evidence type="ECO:0000313" key="3">
    <source>
        <dbReference type="Proteomes" id="UP000268973"/>
    </source>
</evidence>
<evidence type="ECO:0008006" key="4">
    <source>
        <dbReference type="Google" id="ProtNLM"/>
    </source>
</evidence>
<feature type="transmembrane region" description="Helical" evidence="1">
    <location>
        <begin position="110"/>
        <end position="131"/>
    </location>
</feature>
<feature type="transmembrane region" description="Helical" evidence="1">
    <location>
        <begin position="215"/>
        <end position="239"/>
    </location>
</feature>